<evidence type="ECO:0000313" key="2">
    <source>
        <dbReference type="EMBL" id="TVT58073.1"/>
    </source>
</evidence>
<organism evidence="2 3">
    <name type="scientific">Sedimenticola thiotaurini</name>
    <dbReference type="NCBI Taxonomy" id="1543721"/>
    <lineage>
        <taxon>Bacteria</taxon>
        <taxon>Pseudomonadati</taxon>
        <taxon>Pseudomonadota</taxon>
        <taxon>Gammaproteobacteria</taxon>
        <taxon>Chromatiales</taxon>
        <taxon>Sedimenticolaceae</taxon>
        <taxon>Sedimenticola</taxon>
    </lineage>
</organism>
<evidence type="ECO:0000259" key="1">
    <source>
        <dbReference type="Pfam" id="PF13439"/>
    </source>
</evidence>
<protein>
    <submittedName>
        <fullName evidence="2">Glycosyltransferase</fullName>
    </submittedName>
</protein>
<evidence type="ECO:0000313" key="3">
    <source>
        <dbReference type="Proteomes" id="UP000317355"/>
    </source>
</evidence>
<dbReference type="SUPFAM" id="SSF53756">
    <property type="entry name" value="UDP-Glycosyltransferase/glycogen phosphorylase"/>
    <property type="match status" value="1"/>
</dbReference>
<dbReference type="EMBL" id="VMRY01000010">
    <property type="protein sequence ID" value="TVT58073.1"/>
    <property type="molecule type" value="Genomic_DNA"/>
</dbReference>
<dbReference type="PANTHER" id="PTHR45947">
    <property type="entry name" value="SULFOQUINOVOSYL TRANSFERASE SQD2"/>
    <property type="match status" value="1"/>
</dbReference>
<dbReference type="Gene3D" id="3.40.50.2000">
    <property type="entry name" value="Glycogen Phosphorylase B"/>
    <property type="match status" value="2"/>
</dbReference>
<accession>A0A558DAT0</accession>
<name>A0A558DAT0_9GAMM</name>
<keyword evidence="2" id="KW-0808">Transferase</keyword>
<comment type="caution">
    <text evidence="2">The sequence shown here is derived from an EMBL/GenBank/DDBJ whole genome shotgun (WGS) entry which is preliminary data.</text>
</comment>
<dbReference type="Proteomes" id="UP000317355">
    <property type="component" value="Unassembled WGS sequence"/>
</dbReference>
<proteinExistence type="predicted"/>
<reference evidence="2 3" key="1">
    <citation type="submission" date="2019-07" db="EMBL/GenBank/DDBJ databases">
        <title>The pathways for chlorine oxyanion respiration interact through the shared metabolite chlorate.</title>
        <authorList>
            <person name="Barnum T.P."/>
            <person name="Cheng Y."/>
            <person name="Hill K.A."/>
            <person name="Lucas L.N."/>
            <person name="Carlson H.K."/>
            <person name="Coates J.D."/>
        </authorList>
    </citation>
    <scope>NUCLEOTIDE SEQUENCE [LARGE SCALE GENOMIC DNA]</scope>
    <source>
        <strain evidence="2">BK-3</strain>
    </source>
</reference>
<dbReference type="Pfam" id="PF13439">
    <property type="entry name" value="Glyco_transf_4"/>
    <property type="match status" value="1"/>
</dbReference>
<dbReference type="Pfam" id="PF13692">
    <property type="entry name" value="Glyco_trans_1_4"/>
    <property type="match status" value="1"/>
</dbReference>
<feature type="domain" description="Glycosyltransferase subfamily 4-like N-terminal" evidence="1">
    <location>
        <begin position="18"/>
        <end position="214"/>
    </location>
</feature>
<dbReference type="PANTHER" id="PTHR45947:SF3">
    <property type="entry name" value="SULFOQUINOVOSYL TRANSFERASE SQD2"/>
    <property type="match status" value="1"/>
</dbReference>
<dbReference type="InterPro" id="IPR028098">
    <property type="entry name" value="Glyco_trans_4-like_N"/>
</dbReference>
<dbReference type="InterPro" id="IPR050194">
    <property type="entry name" value="Glycosyltransferase_grp1"/>
</dbReference>
<sequence>MKVALVDVNYGSSSTGKIVADLVTGLTQRGHQAIAFYGRDSGIGDTGGAVKISSSVEVLFHAFATRVSGLTDGFSHFSTRRLIRQLELFEPDVVHLHDIHGYFVDIPDLCTYLKSKRIATVWTFHCEFMYTGRCGYAMECEEWRSGCKQCPDLSRYPKTLFFDFAGWMYQRKRNLFADFRRLQLVAPSEWLASRMRQSMIRDKPISVVLNGLNTRIFRPHDVGGLRTEMGLEGKYCVLSVGADLLSERKGGRWVVELAKRFERDELVFLMVGVDSLPSSMPENVIMLPRIEDQTKLAELYSLGSVLLLPSEKETFSMVSAEALACGLPVVGFDSGAPREVAPENFGSFVPYGDLDALEALLRTVCSGTDGLKSAAECVKFAESRYSQKAMVMAYEAIYQRVIESK</sequence>
<dbReference type="GO" id="GO:0016757">
    <property type="term" value="F:glycosyltransferase activity"/>
    <property type="evidence" value="ECO:0007669"/>
    <property type="project" value="TreeGrafter"/>
</dbReference>
<gene>
    <name evidence="2" type="ORF">FHK82_05005</name>
</gene>
<dbReference type="AlphaFoldDB" id="A0A558DAT0"/>